<dbReference type="InterPro" id="IPR002397">
    <property type="entry name" value="Cyt_P450_B"/>
</dbReference>
<feature type="region of interest" description="Disordered" evidence="8">
    <location>
        <begin position="392"/>
        <end position="474"/>
    </location>
</feature>
<evidence type="ECO:0000313" key="9">
    <source>
        <dbReference type="EMBL" id="SFK59236.1"/>
    </source>
</evidence>
<accession>A0A1I4AUB2</accession>
<evidence type="ECO:0000256" key="1">
    <source>
        <dbReference type="ARBA" id="ARBA00010617"/>
    </source>
</evidence>
<proteinExistence type="inferred from homology"/>
<evidence type="ECO:0000256" key="6">
    <source>
        <dbReference type="ARBA" id="ARBA00023033"/>
    </source>
</evidence>
<dbReference type="Pfam" id="PF00067">
    <property type="entry name" value="p450"/>
    <property type="match status" value="1"/>
</dbReference>
<dbReference type="PANTHER" id="PTHR46696">
    <property type="entry name" value="P450, PUTATIVE (EUROFUNG)-RELATED"/>
    <property type="match status" value="1"/>
</dbReference>
<dbReference type="InterPro" id="IPR036396">
    <property type="entry name" value="Cyt_P450_sf"/>
</dbReference>
<dbReference type="SUPFAM" id="SSF48264">
    <property type="entry name" value="Cytochrome P450"/>
    <property type="match status" value="1"/>
</dbReference>
<dbReference type="Proteomes" id="UP000199111">
    <property type="component" value="Unassembled WGS sequence"/>
</dbReference>
<keyword evidence="4 7" id="KW-0560">Oxidoreductase</keyword>
<dbReference type="PRINTS" id="PR00359">
    <property type="entry name" value="BP450"/>
</dbReference>
<sequence length="474" mass="52712">MNVPSGVLALRAKQQEGPLARVRLWDGSTPWLVTRYAEQRALLADPRVSADISRPGYPSSAPVNGSSTVSFILMDDPEHARLRRMVTAPFAIKRVEALRPAVQKIVDELIDDMLAGPKPVDLVEAFALPVPSLVICELLGVPYSDHDFFQDNSKTIIKRDASPEQRMAALGHLAGYLDNLLDEKLASPGDDMLSRLTERIKTGELSRREAAQMGVLLLIAGHETTANMIALGTLALLENPDQLALLRDTDDEKLVVSAVEELLRYLHITHNGRRRVALEDIEIAGQLIRAGEGLIMANDIGNRDPDAFPDPDRLDIRRDARHHVAFGFGVHQCLGQPLARLELQIVYSTLYRRIPTLRLATDLEQIPFKHDGSVYGVYELPVTWWLFPRTADRQRPRQPRGSHESDHRPGQVRRFRTVRGRRRGRVRSARRGRHRRAAQPRPAGGAGRRRPARGGGLPGAGHPHRGVTSGPIQS</sequence>
<feature type="compositionally biased region" description="Basic and acidic residues" evidence="8">
    <location>
        <begin position="392"/>
        <end position="409"/>
    </location>
</feature>
<evidence type="ECO:0000256" key="7">
    <source>
        <dbReference type="RuleBase" id="RU000461"/>
    </source>
</evidence>
<dbReference type="EMBL" id="FOQY01000029">
    <property type="protein sequence ID" value="SFK59236.1"/>
    <property type="molecule type" value="Genomic_DNA"/>
</dbReference>
<dbReference type="GO" id="GO:0020037">
    <property type="term" value="F:heme binding"/>
    <property type="evidence" value="ECO:0007669"/>
    <property type="project" value="InterPro"/>
</dbReference>
<comment type="similarity">
    <text evidence="1 7">Belongs to the cytochrome P450 family.</text>
</comment>
<dbReference type="FunFam" id="1.10.630.10:FF:000018">
    <property type="entry name" value="Cytochrome P450 monooxygenase"/>
    <property type="match status" value="1"/>
</dbReference>
<gene>
    <name evidence="9" type="ORF">SAMN05216275_12958</name>
</gene>
<dbReference type="Gene3D" id="1.10.630.10">
    <property type="entry name" value="Cytochrome P450"/>
    <property type="match status" value="1"/>
</dbReference>
<dbReference type="GeneID" id="300785094"/>
<dbReference type="GO" id="GO:0005506">
    <property type="term" value="F:iron ion binding"/>
    <property type="evidence" value="ECO:0007669"/>
    <property type="project" value="InterPro"/>
</dbReference>
<reference evidence="10" key="1">
    <citation type="submission" date="2016-10" db="EMBL/GenBank/DDBJ databases">
        <authorList>
            <person name="Varghese N."/>
            <person name="Submissions S."/>
        </authorList>
    </citation>
    <scope>NUCLEOTIDE SEQUENCE [LARGE SCALE GENOMIC DNA]</scope>
    <source>
        <strain evidence="10">CGMCC 4.2126</strain>
    </source>
</reference>
<keyword evidence="5 7" id="KW-0408">Iron</keyword>
<organism evidence="9 10">
    <name type="scientific">Streptosporangium canum</name>
    <dbReference type="NCBI Taxonomy" id="324952"/>
    <lineage>
        <taxon>Bacteria</taxon>
        <taxon>Bacillati</taxon>
        <taxon>Actinomycetota</taxon>
        <taxon>Actinomycetes</taxon>
        <taxon>Streptosporangiales</taxon>
        <taxon>Streptosporangiaceae</taxon>
        <taxon>Streptosporangium</taxon>
    </lineage>
</organism>
<evidence type="ECO:0000313" key="10">
    <source>
        <dbReference type="Proteomes" id="UP000199111"/>
    </source>
</evidence>
<name>A0A1I4AUB2_9ACTN</name>
<keyword evidence="3 7" id="KW-0479">Metal-binding</keyword>
<dbReference type="GO" id="GO:0004497">
    <property type="term" value="F:monooxygenase activity"/>
    <property type="evidence" value="ECO:0007669"/>
    <property type="project" value="UniProtKB-KW"/>
</dbReference>
<dbReference type="PRINTS" id="PR00385">
    <property type="entry name" value="P450"/>
</dbReference>
<keyword evidence="2 7" id="KW-0349">Heme</keyword>
<evidence type="ECO:0000256" key="5">
    <source>
        <dbReference type="ARBA" id="ARBA00023004"/>
    </source>
</evidence>
<dbReference type="InterPro" id="IPR001128">
    <property type="entry name" value="Cyt_P450"/>
</dbReference>
<evidence type="ECO:0000256" key="4">
    <source>
        <dbReference type="ARBA" id="ARBA00023002"/>
    </source>
</evidence>
<evidence type="ECO:0000256" key="2">
    <source>
        <dbReference type="ARBA" id="ARBA00022617"/>
    </source>
</evidence>
<evidence type="ECO:0000256" key="8">
    <source>
        <dbReference type="SAM" id="MobiDB-lite"/>
    </source>
</evidence>
<dbReference type="CDD" id="cd11030">
    <property type="entry name" value="CYP105-like"/>
    <property type="match status" value="1"/>
</dbReference>
<dbReference type="RefSeq" id="WP_425443287.1">
    <property type="nucleotide sequence ID" value="NZ_FOQY01000029.1"/>
</dbReference>
<evidence type="ECO:0000256" key="3">
    <source>
        <dbReference type="ARBA" id="ARBA00022723"/>
    </source>
</evidence>
<dbReference type="InterPro" id="IPR017972">
    <property type="entry name" value="Cyt_P450_CS"/>
</dbReference>
<dbReference type="AlphaFoldDB" id="A0A1I4AUB2"/>
<dbReference type="PROSITE" id="PS00086">
    <property type="entry name" value="CYTOCHROME_P450"/>
    <property type="match status" value="1"/>
</dbReference>
<evidence type="ECO:0008006" key="11">
    <source>
        <dbReference type="Google" id="ProtNLM"/>
    </source>
</evidence>
<keyword evidence="10" id="KW-1185">Reference proteome</keyword>
<dbReference type="PANTHER" id="PTHR46696:SF1">
    <property type="entry name" value="CYTOCHROME P450 YJIB-RELATED"/>
    <property type="match status" value="1"/>
</dbReference>
<feature type="compositionally biased region" description="Basic residues" evidence="8">
    <location>
        <begin position="410"/>
        <end position="438"/>
    </location>
</feature>
<dbReference type="GO" id="GO:0016705">
    <property type="term" value="F:oxidoreductase activity, acting on paired donors, with incorporation or reduction of molecular oxygen"/>
    <property type="evidence" value="ECO:0007669"/>
    <property type="project" value="InterPro"/>
</dbReference>
<protein>
    <recommendedName>
        <fullName evidence="11">Cytochrome P450</fullName>
    </recommendedName>
</protein>
<keyword evidence="6 7" id="KW-0503">Monooxygenase</keyword>